<evidence type="ECO:0000313" key="3">
    <source>
        <dbReference type="Proteomes" id="UP000010102"/>
    </source>
</evidence>
<evidence type="ECO:0008006" key="4">
    <source>
        <dbReference type="Google" id="ProtNLM"/>
    </source>
</evidence>
<dbReference type="RefSeq" id="WP_014841945.1">
    <property type="nucleotide sequence ID" value="NC_018139.1"/>
</dbReference>
<gene>
    <name evidence="2" type="ORF">LPO_1960</name>
</gene>
<dbReference type="NCBIfam" id="NF042415">
    <property type="entry name" value="STY0301_fam"/>
    <property type="match status" value="1"/>
</dbReference>
<dbReference type="KEGG" id="lpo:LPO_1960"/>
<reference evidence="2 3" key="1">
    <citation type="submission" date="2011-07" db="EMBL/GenBank/DDBJ databases">
        <authorList>
            <person name="Genoscope - CEA"/>
        </authorList>
    </citation>
    <scope>NUCLEOTIDE SEQUENCE [LARGE SCALE GENOMIC DNA]</scope>
    <source>
        <strain evidence="3">lorraine</strain>
    </source>
</reference>
<accession>A0AAV2UXZ3</accession>
<keyword evidence="1" id="KW-0732">Signal</keyword>
<protein>
    <recommendedName>
        <fullName evidence="4">DUF3757 domain-containing protein</fullName>
    </recommendedName>
</protein>
<dbReference type="InterPro" id="IPR049973">
    <property type="entry name" value="STY0301-like"/>
</dbReference>
<evidence type="ECO:0000256" key="1">
    <source>
        <dbReference type="SAM" id="SignalP"/>
    </source>
</evidence>
<proteinExistence type="predicted"/>
<feature type="signal peptide" evidence="1">
    <location>
        <begin position="1"/>
        <end position="21"/>
    </location>
</feature>
<sequence length="140" mass="15850">MCNWNRIIGLALMGFSAFLQAKTYIPQCPKEINTLERIQTSPDGWETLSGIKNNYLGNVSFYSGHPKGQASLKPNRINKKKAEWKFSPHDTIYIVCHYNQTGIELTQQLPQKTKGCTVIFNPNAKGPYGFLPQKITCNQQ</sequence>
<organism evidence="2 3">
    <name type="scientific">Legionella pneumophila subsp. pneumophila</name>
    <dbReference type="NCBI Taxonomy" id="91891"/>
    <lineage>
        <taxon>Bacteria</taxon>
        <taxon>Pseudomonadati</taxon>
        <taxon>Pseudomonadota</taxon>
        <taxon>Gammaproteobacteria</taxon>
        <taxon>Legionellales</taxon>
        <taxon>Legionellaceae</taxon>
        <taxon>Legionella</taxon>
    </lineage>
</organism>
<dbReference type="EMBL" id="FQ958210">
    <property type="protein sequence ID" value="CCD05967.1"/>
    <property type="molecule type" value="Genomic_DNA"/>
</dbReference>
<feature type="chain" id="PRO_5043988145" description="DUF3757 domain-containing protein" evidence="1">
    <location>
        <begin position="22"/>
        <end position="140"/>
    </location>
</feature>
<evidence type="ECO:0000313" key="2">
    <source>
        <dbReference type="EMBL" id="CCD05967.1"/>
    </source>
</evidence>
<dbReference type="Proteomes" id="UP000010102">
    <property type="component" value="Chromosome"/>
</dbReference>
<name>A0AAV2UXZ3_LEGPN</name>
<dbReference type="AlphaFoldDB" id="A0AAV2UXZ3"/>